<organism evidence="1 2">
    <name type="scientific">Genlisea aurea</name>
    <dbReference type="NCBI Taxonomy" id="192259"/>
    <lineage>
        <taxon>Eukaryota</taxon>
        <taxon>Viridiplantae</taxon>
        <taxon>Streptophyta</taxon>
        <taxon>Embryophyta</taxon>
        <taxon>Tracheophyta</taxon>
        <taxon>Spermatophyta</taxon>
        <taxon>Magnoliopsida</taxon>
        <taxon>eudicotyledons</taxon>
        <taxon>Gunneridae</taxon>
        <taxon>Pentapetalae</taxon>
        <taxon>asterids</taxon>
        <taxon>lamiids</taxon>
        <taxon>Lamiales</taxon>
        <taxon>Lentibulariaceae</taxon>
        <taxon>Genlisea</taxon>
    </lineage>
</organism>
<proteinExistence type="predicted"/>
<keyword evidence="2" id="KW-1185">Reference proteome</keyword>
<protein>
    <submittedName>
        <fullName evidence="1">Uncharacterized protein</fullName>
    </submittedName>
</protein>
<evidence type="ECO:0000313" key="2">
    <source>
        <dbReference type="Proteomes" id="UP000015453"/>
    </source>
</evidence>
<dbReference type="Proteomes" id="UP000015453">
    <property type="component" value="Unassembled WGS sequence"/>
</dbReference>
<dbReference type="EMBL" id="AUSU01003208">
    <property type="protein sequence ID" value="EPS67265.1"/>
    <property type="molecule type" value="Genomic_DNA"/>
</dbReference>
<dbReference type="AlphaFoldDB" id="S8CKM7"/>
<name>S8CKM7_9LAMI</name>
<gene>
    <name evidence="1" type="ORF">M569_07511</name>
</gene>
<evidence type="ECO:0000313" key="1">
    <source>
        <dbReference type="EMBL" id="EPS67265.1"/>
    </source>
</evidence>
<accession>S8CKM7</accession>
<dbReference type="OrthoDB" id="1921600at2759"/>
<feature type="non-terminal residue" evidence="1">
    <location>
        <position position="1"/>
    </location>
</feature>
<reference evidence="1 2" key="1">
    <citation type="journal article" date="2013" name="BMC Genomics">
        <title>The miniature genome of a carnivorous plant Genlisea aurea contains a low number of genes and short non-coding sequences.</title>
        <authorList>
            <person name="Leushkin E.V."/>
            <person name="Sutormin R.A."/>
            <person name="Nabieva E.R."/>
            <person name="Penin A.A."/>
            <person name="Kondrashov A.S."/>
            <person name="Logacheva M.D."/>
        </authorList>
    </citation>
    <scope>NUCLEOTIDE SEQUENCE [LARGE SCALE GENOMIC DNA]</scope>
</reference>
<comment type="caution">
    <text evidence="1">The sequence shown here is derived from an EMBL/GenBank/DDBJ whole genome shotgun (WGS) entry which is preliminary data.</text>
</comment>
<feature type="non-terminal residue" evidence="1">
    <location>
        <position position="103"/>
    </location>
</feature>
<sequence length="103" mass="12087">RCLIFVSLQIEEEQLQPVPGRFESVEEYISVFEPLLFEECRAQLYSNWEESLEVSSNYVRVGIKTIERRERGWYDVVVIPSHEYKWSFKEGDVAVLSSPRPGT</sequence>